<organism evidence="1 2">
    <name type="scientific">Acinetobacter modestus</name>
    <dbReference type="NCBI Taxonomy" id="1776740"/>
    <lineage>
        <taxon>Bacteria</taxon>
        <taxon>Pseudomonadati</taxon>
        <taxon>Pseudomonadota</taxon>
        <taxon>Gammaproteobacteria</taxon>
        <taxon>Moraxellales</taxon>
        <taxon>Moraxellaceae</taxon>
        <taxon>Acinetobacter</taxon>
    </lineage>
</organism>
<evidence type="ECO:0000313" key="2">
    <source>
        <dbReference type="Proteomes" id="UP000013248"/>
    </source>
</evidence>
<dbReference type="STRING" id="1217705.F900_02197"/>
<reference evidence="1 2" key="1">
    <citation type="submission" date="2013-02" db="EMBL/GenBank/DDBJ databases">
        <title>The Genome Sequence of Acinetobacter sp. ANC 3862.</title>
        <authorList>
            <consortium name="The Broad Institute Genome Sequencing Platform"/>
            <consortium name="The Broad Institute Genome Sequencing Center for Infectious Disease"/>
            <person name="Cerqueira G."/>
            <person name="Feldgarden M."/>
            <person name="Courvalin P."/>
            <person name="Perichon B."/>
            <person name="Grillot-Courvalin C."/>
            <person name="Clermont D."/>
            <person name="Rocha E."/>
            <person name="Yoon E.-J."/>
            <person name="Nemec A."/>
            <person name="Walker B."/>
            <person name="Young S.K."/>
            <person name="Zeng Q."/>
            <person name="Gargeya S."/>
            <person name="Fitzgerald M."/>
            <person name="Haas B."/>
            <person name="Abouelleil A."/>
            <person name="Alvarado L."/>
            <person name="Arachchi H.M."/>
            <person name="Berlin A.M."/>
            <person name="Chapman S.B."/>
            <person name="Dewar J."/>
            <person name="Goldberg J."/>
            <person name="Griggs A."/>
            <person name="Gujja S."/>
            <person name="Hansen M."/>
            <person name="Howarth C."/>
            <person name="Imamovic A."/>
            <person name="Larimer J."/>
            <person name="McCowan C."/>
            <person name="Murphy C."/>
            <person name="Neiman D."/>
            <person name="Pearson M."/>
            <person name="Priest M."/>
            <person name="Roberts A."/>
            <person name="Saif S."/>
            <person name="Shea T."/>
            <person name="Sisk P."/>
            <person name="Sykes S."/>
            <person name="Wortman J."/>
            <person name="Nusbaum C."/>
            <person name="Birren B."/>
        </authorList>
    </citation>
    <scope>NUCLEOTIDE SEQUENCE [LARGE SCALE GENOMIC DNA]</scope>
    <source>
        <strain evidence="1 2">ANC 3862</strain>
    </source>
</reference>
<dbReference type="EMBL" id="APRP01000022">
    <property type="protein sequence ID" value="ENX00523.1"/>
    <property type="molecule type" value="Genomic_DNA"/>
</dbReference>
<gene>
    <name evidence="1" type="ORF">F900_02197</name>
</gene>
<dbReference type="Proteomes" id="UP000013248">
    <property type="component" value="Unassembled WGS sequence"/>
</dbReference>
<dbReference type="InterPro" id="IPR027417">
    <property type="entry name" value="P-loop_NTPase"/>
</dbReference>
<dbReference type="RefSeq" id="WP_005217493.1">
    <property type="nucleotide sequence ID" value="NZ_KB850089.1"/>
</dbReference>
<dbReference type="PATRIC" id="fig|1217705.3.peg.2132"/>
<accession>N9LW10</accession>
<dbReference type="eggNOG" id="COG0419">
    <property type="taxonomic scope" value="Bacteria"/>
</dbReference>
<dbReference type="Gene3D" id="3.40.50.300">
    <property type="entry name" value="P-loop containing nucleotide triphosphate hydrolases"/>
    <property type="match status" value="1"/>
</dbReference>
<evidence type="ECO:0000313" key="1">
    <source>
        <dbReference type="EMBL" id="ENX00523.1"/>
    </source>
</evidence>
<proteinExistence type="predicted"/>
<dbReference type="HOGENOM" id="CLU_029836_1_0_6"/>
<dbReference type="AlphaFoldDB" id="N9LW10"/>
<evidence type="ECO:0008006" key="3">
    <source>
        <dbReference type="Google" id="ProtNLM"/>
    </source>
</evidence>
<protein>
    <recommendedName>
        <fullName evidence="3">Rad50/SbcC-type AAA domain-containing protein</fullName>
    </recommendedName>
</protein>
<comment type="caution">
    <text evidence="1">The sequence shown here is derived from an EMBL/GenBank/DDBJ whole genome shotgun (WGS) entry which is preliminary data.</text>
</comment>
<sequence>MKQISIDFLEVTGNRKKTARVNFSNGLNVIYGASNTGKSYVLKLLDFMLGADKLTKKIKEAKGYERIAMGITLKDSKSYIVERLIKGGDYYLREVDSSPEKLDLILKPSHTEEESLSNFLLEYLGWDSRKLARNQSGELQSLTLRNLAFLSLTDEGHIQSEMSPMLTSNYSANTAEKSFFRFLLSYVDDSNIMAVVDDKTFKVNKETSVRIYSEILKEINNKLQDCTGEDDIKIQLEKLDSYMENSYKETNRLKENINSLFNFKKKKLMELAEIENFIFQSNVHKKRFETLDEIYDSDISRLKFIEEVGSLSILNPIETCASCGSEISKDKVEINSDLISYNIKSSVAEINKIRRLKEDLYLAVHDVKIELEMKQSDQKEVNSNLIEIDKTINDISKDLEIHQKDIKKYIFQRDILKDYLDGFEQKRKYIKKLNAVEGRKKPTKDEKPNLDLSDETLTDFTNVVSDVLKKWKFPGKHMVKFDSKSFDILIDDEERISNGKGVRAITHAAFKVAIVLYCHKKNIPHPNFLVLDTPLLAYRDPISHRAGGLEAGELELQKNSVKEAFFKHLESISKICQFIILENIDPPDYLNDSKEVNIIQFSGNYNQGRQGFFSG</sequence>
<name>N9LW10_9GAMM</name>
<dbReference type="SUPFAM" id="SSF52540">
    <property type="entry name" value="P-loop containing nucleoside triphosphate hydrolases"/>
    <property type="match status" value="1"/>
</dbReference>